<feature type="compositionally biased region" description="Polar residues" evidence="2">
    <location>
        <begin position="590"/>
        <end position="602"/>
    </location>
</feature>
<feature type="coiled-coil region" evidence="1">
    <location>
        <begin position="324"/>
        <end position="351"/>
    </location>
</feature>
<sequence>MFNIGAFSSELASIQALDTDEGLKTATKLYQQAAGCFSYIRENSLTSTRNDCTSDLYPETLSALVQIMLAQAQEVFYLKAVKDKMRDLIMSKLAAQCSDNYAEAMKSVQLDSLKELQKVWLPILAGKQALYHALSEYHKAEHESNEKNIGECIARLGKAAELIKTAEQRGGKEMAVKSHLNTIQVAHEKAKRENEYVYHERVPDYLSLKPLEKAALAKVIAVKFPISDEFRDLFATLVPMNVHNGLQLFKTKKMEAFNLEIGKLRQATELLNAALTTWNLPAAIEDVGAKSQIPQSLIDKSQMIKDKGGIARIDSMAAELPPLLQRNTEILNETKRLLQEEERSDSELRSQMKEKWTRTASAQLTEYLHSEIRQYEGIIQSAIKANKVIEEKYAKNRDGIQLLSKSAHEISSSLPAATPVAALQNTHIIKDLRRLMDEVEALRNVREVLESEMKCIDSDALTAKLISALSGSQGLDEHSIIQTELDELVGPMRKQVRENIQEQEKLLGYIEKANGEFSREKVHNETSKMREQMLRNLASASDSYNELYNHLVEGVKFYNDLTPILIKFQSKVNDFVFARKTEKDDLMKEIQTSLSRPSTASKPTRPPPPGVQSPPNPSGTASPYPTNNFASPYYPMMPNSYNPYTAYPPPMAGQPPQPPTYNQSGYSGYPPNYP</sequence>
<dbReference type="Pfam" id="PF13949">
    <property type="entry name" value="ALIX_LYPXL_bnd"/>
    <property type="match status" value="1"/>
</dbReference>
<evidence type="ECO:0000259" key="3">
    <source>
        <dbReference type="PROSITE" id="PS51180"/>
    </source>
</evidence>
<feature type="compositionally biased region" description="Pro residues" evidence="2">
    <location>
        <begin position="646"/>
        <end position="659"/>
    </location>
</feature>
<keyword evidence="1" id="KW-0175">Coiled coil</keyword>
<dbReference type="PANTHER" id="PTHR23030:SF39">
    <property type="entry name" value="PROGRAMMED CELL DEATH 6-INTERACTING PROTEIN"/>
    <property type="match status" value="1"/>
</dbReference>
<feature type="domain" description="BRO1" evidence="3">
    <location>
        <begin position="1"/>
        <end position="271"/>
    </location>
</feature>
<dbReference type="Pfam" id="PF03097">
    <property type="entry name" value="BRO1"/>
    <property type="match status" value="1"/>
</dbReference>
<comment type="caution">
    <text evidence="4">The sequence shown here is derived from an EMBL/GenBank/DDBJ whole genome shotgun (WGS) entry which is preliminary data.</text>
</comment>
<dbReference type="GO" id="GO:0000281">
    <property type="term" value="P:mitotic cytokinesis"/>
    <property type="evidence" value="ECO:0007669"/>
    <property type="project" value="TreeGrafter"/>
</dbReference>
<name>A0A3M7QLD7_BRAPC</name>
<reference evidence="4 5" key="1">
    <citation type="journal article" date="2018" name="Sci. Rep.">
        <title>Genomic signatures of local adaptation to the degree of environmental predictability in rotifers.</title>
        <authorList>
            <person name="Franch-Gras L."/>
            <person name="Hahn C."/>
            <person name="Garcia-Roger E.M."/>
            <person name="Carmona M.J."/>
            <person name="Serra M."/>
            <person name="Gomez A."/>
        </authorList>
    </citation>
    <scope>NUCLEOTIDE SEQUENCE [LARGE SCALE GENOMIC DNA]</scope>
    <source>
        <strain evidence="4">HYR1</strain>
    </source>
</reference>
<accession>A0A3M7QLD7</accession>
<organism evidence="4 5">
    <name type="scientific">Brachionus plicatilis</name>
    <name type="common">Marine rotifer</name>
    <name type="synonym">Brachionus muelleri</name>
    <dbReference type="NCBI Taxonomy" id="10195"/>
    <lineage>
        <taxon>Eukaryota</taxon>
        <taxon>Metazoa</taxon>
        <taxon>Spiralia</taxon>
        <taxon>Gnathifera</taxon>
        <taxon>Rotifera</taxon>
        <taxon>Eurotatoria</taxon>
        <taxon>Monogononta</taxon>
        <taxon>Pseudotrocha</taxon>
        <taxon>Ploima</taxon>
        <taxon>Brachionidae</taxon>
        <taxon>Brachionus</taxon>
    </lineage>
</organism>
<protein>
    <submittedName>
        <fullName evidence="4">Programmed cell death 6-interacting</fullName>
    </submittedName>
</protein>
<dbReference type="PROSITE" id="PS51180">
    <property type="entry name" value="BRO1"/>
    <property type="match status" value="1"/>
</dbReference>
<evidence type="ECO:0000313" key="5">
    <source>
        <dbReference type="Proteomes" id="UP000276133"/>
    </source>
</evidence>
<evidence type="ECO:0000256" key="2">
    <source>
        <dbReference type="SAM" id="MobiDB-lite"/>
    </source>
</evidence>
<evidence type="ECO:0000313" key="4">
    <source>
        <dbReference type="EMBL" id="RNA12130.1"/>
    </source>
</evidence>
<dbReference type="PANTHER" id="PTHR23030">
    <property type="entry name" value="PCD6 INTERACTING PROTEIN-RELATED"/>
    <property type="match status" value="1"/>
</dbReference>
<feature type="region of interest" description="Disordered" evidence="2">
    <location>
        <begin position="590"/>
        <end position="629"/>
    </location>
</feature>
<dbReference type="InterPro" id="IPR004328">
    <property type="entry name" value="BRO1_dom"/>
</dbReference>
<proteinExistence type="predicted"/>
<dbReference type="AlphaFoldDB" id="A0A3M7QLD7"/>
<feature type="region of interest" description="Disordered" evidence="2">
    <location>
        <begin position="644"/>
        <end position="674"/>
    </location>
</feature>
<dbReference type="InterPro" id="IPR025304">
    <property type="entry name" value="ALIX_V_dom"/>
</dbReference>
<dbReference type="GO" id="GO:0005768">
    <property type="term" value="C:endosome"/>
    <property type="evidence" value="ECO:0007669"/>
    <property type="project" value="TreeGrafter"/>
</dbReference>
<dbReference type="InterPro" id="IPR038499">
    <property type="entry name" value="BRO1_sf"/>
</dbReference>
<feature type="compositionally biased region" description="Pro residues" evidence="2">
    <location>
        <begin position="604"/>
        <end position="617"/>
    </location>
</feature>
<dbReference type="STRING" id="10195.A0A3M7QLD7"/>
<feature type="compositionally biased region" description="Polar residues" evidence="2">
    <location>
        <begin position="618"/>
        <end position="629"/>
    </location>
</feature>
<dbReference type="Gene3D" id="1.20.120.560">
    <property type="entry name" value="alix/aip1 in complex with the ypdl late domain"/>
    <property type="match status" value="1"/>
</dbReference>
<dbReference type="OrthoDB" id="2141925at2759"/>
<gene>
    <name evidence="4" type="ORF">BpHYR1_019783</name>
</gene>
<dbReference type="Proteomes" id="UP000276133">
    <property type="component" value="Unassembled WGS sequence"/>
</dbReference>
<dbReference type="Gene3D" id="1.25.40.280">
    <property type="entry name" value="alix/aip1 like domains"/>
    <property type="match status" value="1"/>
</dbReference>
<dbReference type="SMART" id="SM01041">
    <property type="entry name" value="BRO1"/>
    <property type="match status" value="1"/>
</dbReference>
<dbReference type="Gene3D" id="1.20.140.50">
    <property type="entry name" value="alix/aip1 like domains"/>
    <property type="match status" value="1"/>
</dbReference>
<dbReference type="EMBL" id="REGN01005758">
    <property type="protein sequence ID" value="RNA12130.1"/>
    <property type="molecule type" value="Genomic_DNA"/>
</dbReference>
<keyword evidence="5" id="KW-1185">Reference proteome</keyword>
<evidence type="ECO:0000256" key="1">
    <source>
        <dbReference type="SAM" id="Coils"/>
    </source>
</evidence>